<feature type="region of interest" description="Disordered" evidence="1">
    <location>
        <begin position="645"/>
        <end position="821"/>
    </location>
</feature>
<sequence length="877" mass="95751">MDHTTTRKELKLQRERVLAGLDETRDRTASWKRCDTRRSIRDRSTSPSGPSTLRSRETVPSPTGGCPLLPHYCEGSPSLTASPKLPPATAASSNMPGGWPAELADTLPKNRSQRSRSFSTCSLSTCSRSDSAAVNDSYGQDQGAPLQPPISKDEDGDIIMADSRQSPMHSVEKSSSSTRRMKAGWPQPRVSANPSAETMSFFQPLTRSNSNSSASAETDDDLSDLVLDNQNQAVERVVSPQTTEGANFSEKPKQQVRFASLPKATSPTSRPPTRPPTPALDPMDKPQYAYDSRKKAHGQDENVRRPSQHGATPASFAAYEARKDPIDVLAVPLAIPGRDCFREYLAEFAATPAERSGANGISTKAEPAHTVREPAAYSYGPLTSNAGPSVQHIEQMRTLSQRFDEAADYARSQAGPYYVGSGSSSLSYLSLYQDNEAPQQAFVCYHCDAAIFLPSSEPHKCLLMPDYEADYIPHTPFKHAGAPADSLLQVQSLSGPPTLPEVVTRGTSAMYDRASPAVDALRKNLNNSPESGPSYIWEPYGSDDWREGYSNLTAYATNGPRLQETKRKTEEFKNVLRQKRAKARNQERGPTEMTKLQSIPEVLDPRLPKDRKMQTPWDRRDAFSVSSDNIPVEVPIITSASWVRRMSASSPTKEKSSSIAKSARRSACAIPAPQSTKLKVEKRKKVDVVSSASKTSSSAERARTTQLTSGEPTPSIHPSTSYGRTQITLPVRSKLPTPKKKQETTAASASTPAPTSTTTTPPPPPPRRNNPSTPPAPTSLESTPTLDSAPASTPALPPKLSLEPMGTKTTTPPPPHDQKAEFKDILLSPNLSLPPATENDEDDWTQIDEERDAREEWEVVETSKNRAGYKKSWKYGI</sequence>
<accession>A0A6G1JI38</accession>
<feature type="region of interest" description="Disordered" evidence="1">
    <location>
        <begin position="1"/>
        <end position="222"/>
    </location>
</feature>
<evidence type="ECO:0000256" key="1">
    <source>
        <dbReference type="SAM" id="MobiDB-lite"/>
    </source>
</evidence>
<keyword evidence="3" id="KW-1185">Reference proteome</keyword>
<feature type="compositionally biased region" description="Low complexity" evidence="1">
    <location>
        <begin position="688"/>
        <end position="699"/>
    </location>
</feature>
<dbReference type="Proteomes" id="UP000799291">
    <property type="component" value="Unassembled WGS sequence"/>
</dbReference>
<feature type="compositionally biased region" description="Pro residues" evidence="1">
    <location>
        <begin position="760"/>
        <end position="777"/>
    </location>
</feature>
<feature type="compositionally biased region" description="Polar residues" evidence="1">
    <location>
        <begin position="706"/>
        <end position="728"/>
    </location>
</feature>
<dbReference type="AlphaFoldDB" id="A0A6G1JI38"/>
<feature type="compositionally biased region" description="Polar residues" evidence="1">
    <location>
        <begin position="237"/>
        <end position="246"/>
    </location>
</feature>
<dbReference type="EMBL" id="MU005571">
    <property type="protein sequence ID" value="KAF2690136.1"/>
    <property type="molecule type" value="Genomic_DNA"/>
</dbReference>
<feature type="compositionally biased region" description="Low complexity" evidence="1">
    <location>
        <begin position="647"/>
        <end position="670"/>
    </location>
</feature>
<feature type="compositionally biased region" description="Polar residues" evidence="1">
    <location>
        <begin position="163"/>
        <end position="178"/>
    </location>
</feature>
<evidence type="ECO:0000313" key="2">
    <source>
        <dbReference type="EMBL" id="KAF2690136.1"/>
    </source>
</evidence>
<reference evidence="2" key="1">
    <citation type="journal article" date="2020" name="Stud. Mycol.">
        <title>101 Dothideomycetes genomes: a test case for predicting lifestyles and emergence of pathogens.</title>
        <authorList>
            <person name="Haridas S."/>
            <person name="Albert R."/>
            <person name="Binder M."/>
            <person name="Bloem J."/>
            <person name="Labutti K."/>
            <person name="Salamov A."/>
            <person name="Andreopoulos B."/>
            <person name="Baker S."/>
            <person name="Barry K."/>
            <person name="Bills G."/>
            <person name="Bluhm B."/>
            <person name="Cannon C."/>
            <person name="Castanera R."/>
            <person name="Culley D."/>
            <person name="Daum C."/>
            <person name="Ezra D."/>
            <person name="Gonzalez J."/>
            <person name="Henrissat B."/>
            <person name="Kuo A."/>
            <person name="Liang C."/>
            <person name="Lipzen A."/>
            <person name="Lutzoni F."/>
            <person name="Magnuson J."/>
            <person name="Mondo S."/>
            <person name="Nolan M."/>
            <person name="Ohm R."/>
            <person name="Pangilinan J."/>
            <person name="Park H.-J."/>
            <person name="Ramirez L."/>
            <person name="Alfaro M."/>
            <person name="Sun H."/>
            <person name="Tritt A."/>
            <person name="Yoshinaga Y."/>
            <person name="Zwiers L.-H."/>
            <person name="Turgeon B."/>
            <person name="Goodwin S."/>
            <person name="Spatafora J."/>
            <person name="Crous P."/>
            <person name="Grigoriev I."/>
        </authorList>
    </citation>
    <scope>NUCLEOTIDE SEQUENCE</scope>
    <source>
        <strain evidence="2">CBS 122367</strain>
    </source>
</reference>
<feature type="region of interest" description="Disordered" evidence="1">
    <location>
        <begin position="237"/>
        <end position="312"/>
    </location>
</feature>
<feature type="compositionally biased region" description="Pro residues" evidence="1">
    <location>
        <begin position="269"/>
        <end position="279"/>
    </location>
</feature>
<feature type="compositionally biased region" description="Polar residues" evidence="1">
    <location>
        <begin position="115"/>
        <end position="140"/>
    </location>
</feature>
<feature type="compositionally biased region" description="Basic and acidic residues" evidence="1">
    <location>
        <begin position="1"/>
        <end position="44"/>
    </location>
</feature>
<gene>
    <name evidence="2" type="ORF">K458DRAFT_399514</name>
</gene>
<feature type="compositionally biased region" description="Low complexity" evidence="1">
    <location>
        <begin position="744"/>
        <end position="759"/>
    </location>
</feature>
<proteinExistence type="predicted"/>
<feature type="compositionally biased region" description="Polar residues" evidence="1">
    <location>
        <begin position="49"/>
        <end position="61"/>
    </location>
</feature>
<evidence type="ECO:0000313" key="3">
    <source>
        <dbReference type="Proteomes" id="UP000799291"/>
    </source>
</evidence>
<protein>
    <submittedName>
        <fullName evidence="2">Uncharacterized protein</fullName>
    </submittedName>
</protein>
<name>A0A6G1JI38_9PLEO</name>
<feature type="compositionally biased region" description="Polar residues" evidence="1">
    <location>
        <begin position="190"/>
        <end position="216"/>
    </location>
</feature>
<feature type="compositionally biased region" description="Basic and acidic residues" evidence="1">
    <location>
        <begin position="291"/>
        <end position="304"/>
    </location>
</feature>
<organism evidence="2 3">
    <name type="scientific">Lentithecium fluviatile CBS 122367</name>
    <dbReference type="NCBI Taxonomy" id="1168545"/>
    <lineage>
        <taxon>Eukaryota</taxon>
        <taxon>Fungi</taxon>
        <taxon>Dikarya</taxon>
        <taxon>Ascomycota</taxon>
        <taxon>Pezizomycotina</taxon>
        <taxon>Dothideomycetes</taxon>
        <taxon>Pleosporomycetidae</taxon>
        <taxon>Pleosporales</taxon>
        <taxon>Massarineae</taxon>
        <taxon>Lentitheciaceae</taxon>
        <taxon>Lentithecium</taxon>
    </lineage>
</organism>